<feature type="transmembrane region" description="Helical" evidence="1">
    <location>
        <begin position="26"/>
        <end position="46"/>
    </location>
</feature>
<feature type="transmembrane region" description="Helical" evidence="1">
    <location>
        <begin position="52"/>
        <end position="71"/>
    </location>
</feature>
<proteinExistence type="predicted"/>
<keyword evidence="3" id="KW-1185">Reference proteome</keyword>
<name>A0A345UIG5_9BACT</name>
<dbReference type="KEGG" id="cprv:CYPRO_0992"/>
<protein>
    <submittedName>
        <fullName evidence="2">Uncharacterized protein</fullName>
    </submittedName>
</protein>
<keyword evidence="1" id="KW-1133">Transmembrane helix</keyword>
<organism evidence="2 3">
    <name type="scientific">Cyclonatronum proteinivorum</name>
    <dbReference type="NCBI Taxonomy" id="1457365"/>
    <lineage>
        <taxon>Bacteria</taxon>
        <taxon>Pseudomonadati</taxon>
        <taxon>Balneolota</taxon>
        <taxon>Balneolia</taxon>
        <taxon>Balneolales</taxon>
        <taxon>Cyclonatronaceae</taxon>
        <taxon>Cyclonatronum</taxon>
    </lineage>
</organism>
<evidence type="ECO:0000313" key="2">
    <source>
        <dbReference type="EMBL" id="AXJ00267.1"/>
    </source>
</evidence>
<reference evidence="2 3" key="1">
    <citation type="submission" date="2018-03" db="EMBL/GenBank/DDBJ databases">
        <title>Phenotypic and genomic properties of Cyclonatronum proteinivorum gen. nov., sp. nov., a haloalkaliphilic bacteroidete from soda lakes possessing Na+-translocating rhodopsin.</title>
        <authorList>
            <person name="Toshchakov S.V."/>
            <person name="Korzhenkov A."/>
            <person name="Samarov N.I."/>
            <person name="Kublanov I.V."/>
            <person name="Muntyan M.S."/>
            <person name="Sorokin D.Y."/>
        </authorList>
    </citation>
    <scope>NUCLEOTIDE SEQUENCE [LARGE SCALE GENOMIC DNA]</scope>
    <source>
        <strain evidence="2 3">Omega</strain>
    </source>
</reference>
<feature type="transmembrane region" description="Helical" evidence="1">
    <location>
        <begin position="83"/>
        <end position="101"/>
    </location>
</feature>
<sequence length="137" mass="14840">MCIFETDLLTHFHTMFESIHKSGMPLFLLGVSLSAVIFAFVRPLLLSVGLPGLFFTLAAVMGIAFTIMMLITRLTGYPEKIPTDYVLGPAIPTGILITALFLSDITEASRFGIMAYGPALGTTFYLAAILFGRRGDA</sequence>
<gene>
    <name evidence="2" type="ORF">CYPRO_0992</name>
</gene>
<evidence type="ECO:0000256" key="1">
    <source>
        <dbReference type="SAM" id="Phobius"/>
    </source>
</evidence>
<evidence type="ECO:0000313" key="3">
    <source>
        <dbReference type="Proteomes" id="UP000254808"/>
    </source>
</evidence>
<dbReference type="Proteomes" id="UP000254808">
    <property type="component" value="Chromosome"/>
</dbReference>
<keyword evidence="1" id="KW-0812">Transmembrane</keyword>
<feature type="transmembrane region" description="Helical" evidence="1">
    <location>
        <begin position="113"/>
        <end position="132"/>
    </location>
</feature>
<accession>A0A345UIG5</accession>
<keyword evidence="1" id="KW-0472">Membrane</keyword>
<dbReference type="EMBL" id="CP027806">
    <property type="protein sequence ID" value="AXJ00267.1"/>
    <property type="molecule type" value="Genomic_DNA"/>
</dbReference>
<dbReference type="AlphaFoldDB" id="A0A345UIG5"/>